<dbReference type="EMBL" id="CM042013">
    <property type="protein sequence ID" value="KAI3739162.1"/>
    <property type="molecule type" value="Genomic_DNA"/>
</dbReference>
<organism evidence="1 2">
    <name type="scientific">Cichorium intybus</name>
    <name type="common">Chicory</name>
    <dbReference type="NCBI Taxonomy" id="13427"/>
    <lineage>
        <taxon>Eukaryota</taxon>
        <taxon>Viridiplantae</taxon>
        <taxon>Streptophyta</taxon>
        <taxon>Embryophyta</taxon>
        <taxon>Tracheophyta</taxon>
        <taxon>Spermatophyta</taxon>
        <taxon>Magnoliopsida</taxon>
        <taxon>eudicotyledons</taxon>
        <taxon>Gunneridae</taxon>
        <taxon>Pentapetalae</taxon>
        <taxon>asterids</taxon>
        <taxon>campanulids</taxon>
        <taxon>Asterales</taxon>
        <taxon>Asteraceae</taxon>
        <taxon>Cichorioideae</taxon>
        <taxon>Cichorieae</taxon>
        <taxon>Cichoriinae</taxon>
        <taxon>Cichorium</taxon>
    </lineage>
</organism>
<name>A0ACB9CXV0_CICIN</name>
<sequence length="136" mass="15343">MGADSEKTLCVDGNLSGELKKSKRIYELKIPTATCDEDAVRVTRDQYVELNHCHRPNKDEVGLWSDKAQESSKVAQHKEKQFVQQEKELAEVEAQLGNYADILEKELSEAQSLNNKKSEDVIDENKRKGPGLEVAK</sequence>
<evidence type="ECO:0000313" key="2">
    <source>
        <dbReference type="Proteomes" id="UP001055811"/>
    </source>
</evidence>
<evidence type="ECO:0000313" key="1">
    <source>
        <dbReference type="EMBL" id="KAI3739162.1"/>
    </source>
</evidence>
<protein>
    <submittedName>
        <fullName evidence="1">Uncharacterized protein</fullName>
    </submittedName>
</protein>
<keyword evidence="2" id="KW-1185">Reference proteome</keyword>
<dbReference type="Proteomes" id="UP001055811">
    <property type="component" value="Linkage Group LG05"/>
</dbReference>
<reference evidence="1 2" key="2">
    <citation type="journal article" date="2022" name="Mol. Ecol. Resour.">
        <title>The genomes of chicory, endive, great burdock and yacon provide insights into Asteraceae paleo-polyploidization history and plant inulin production.</title>
        <authorList>
            <person name="Fan W."/>
            <person name="Wang S."/>
            <person name="Wang H."/>
            <person name="Wang A."/>
            <person name="Jiang F."/>
            <person name="Liu H."/>
            <person name="Zhao H."/>
            <person name="Xu D."/>
            <person name="Zhang Y."/>
        </authorList>
    </citation>
    <scope>NUCLEOTIDE SEQUENCE [LARGE SCALE GENOMIC DNA]</scope>
    <source>
        <strain evidence="2">cv. Punajuju</strain>
        <tissue evidence="1">Leaves</tissue>
    </source>
</reference>
<accession>A0ACB9CXV0</accession>
<gene>
    <name evidence="1" type="ORF">L2E82_29559</name>
</gene>
<comment type="caution">
    <text evidence="1">The sequence shown here is derived from an EMBL/GenBank/DDBJ whole genome shotgun (WGS) entry which is preliminary data.</text>
</comment>
<proteinExistence type="predicted"/>
<reference evidence="2" key="1">
    <citation type="journal article" date="2022" name="Mol. Ecol. Resour.">
        <title>The genomes of chicory, endive, great burdock and yacon provide insights into Asteraceae palaeo-polyploidization history and plant inulin production.</title>
        <authorList>
            <person name="Fan W."/>
            <person name="Wang S."/>
            <person name="Wang H."/>
            <person name="Wang A."/>
            <person name="Jiang F."/>
            <person name="Liu H."/>
            <person name="Zhao H."/>
            <person name="Xu D."/>
            <person name="Zhang Y."/>
        </authorList>
    </citation>
    <scope>NUCLEOTIDE SEQUENCE [LARGE SCALE GENOMIC DNA]</scope>
    <source>
        <strain evidence="2">cv. Punajuju</strain>
    </source>
</reference>